<evidence type="ECO:0000256" key="4">
    <source>
        <dbReference type="ARBA" id="ARBA00023004"/>
    </source>
</evidence>
<keyword evidence="3" id="KW-0560">Oxidoreductase</keyword>
<evidence type="ECO:0000256" key="3">
    <source>
        <dbReference type="ARBA" id="ARBA00023002"/>
    </source>
</evidence>
<evidence type="ECO:0000313" key="6">
    <source>
        <dbReference type="Proteomes" id="UP001597097"/>
    </source>
</evidence>
<keyword evidence="6" id="KW-1185">Reference proteome</keyword>
<dbReference type="Pfam" id="PF06052">
    <property type="entry name" value="3-HAO"/>
    <property type="match status" value="1"/>
</dbReference>
<name>A0ABW4GAP0_9ACTN</name>
<evidence type="ECO:0000313" key="5">
    <source>
        <dbReference type="EMBL" id="MFD1539804.1"/>
    </source>
</evidence>
<keyword evidence="2" id="KW-0223">Dioxygenase</keyword>
<protein>
    <submittedName>
        <fullName evidence="5">3-hydroxyanthranilate 3,4-dioxygenase</fullName>
    </submittedName>
</protein>
<keyword evidence="4" id="KW-0408">Iron</keyword>
<dbReference type="InterPro" id="IPR010329">
    <property type="entry name" value="3hydroanth_dOase"/>
</dbReference>
<dbReference type="Proteomes" id="UP001597097">
    <property type="component" value="Unassembled WGS sequence"/>
</dbReference>
<dbReference type="PANTHER" id="PTHR15497">
    <property type="entry name" value="3-HYDROXYANTHRANILATE 3,4-DIOXYGENASE"/>
    <property type="match status" value="1"/>
</dbReference>
<dbReference type="RefSeq" id="WP_219533460.1">
    <property type="nucleotide sequence ID" value="NZ_JAHKRM010000018.1"/>
</dbReference>
<dbReference type="EMBL" id="JBHUCM010000018">
    <property type="protein sequence ID" value="MFD1539804.1"/>
    <property type="molecule type" value="Genomic_DNA"/>
</dbReference>
<dbReference type="CDD" id="cd06123">
    <property type="entry name" value="cupin_HAO"/>
    <property type="match status" value="1"/>
</dbReference>
<comment type="caution">
    <text evidence="5">The sequence shown here is derived from an EMBL/GenBank/DDBJ whole genome shotgun (WGS) entry which is preliminary data.</text>
</comment>
<gene>
    <name evidence="5" type="ORF">ACFSJ0_22310</name>
</gene>
<keyword evidence="1" id="KW-0479">Metal-binding</keyword>
<evidence type="ECO:0000256" key="1">
    <source>
        <dbReference type="ARBA" id="ARBA00022723"/>
    </source>
</evidence>
<accession>A0ABW4GAP0</accession>
<evidence type="ECO:0000256" key="2">
    <source>
        <dbReference type="ARBA" id="ARBA00022964"/>
    </source>
</evidence>
<reference evidence="6" key="1">
    <citation type="journal article" date="2019" name="Int. J. Syst. Evol. Microbiol.">
        <title>The Global Catalogue of Microorganisms (GCM) 10K type strain sequencing project: providing services to taxonomists for standard genome sequencing and annotation.</title>
        <authorList>
            <consortium name="The Broad Institute Genomics Platform"/>
            <consortium name="The Broad Institute Genome Sequencing Center for Infectious Disease"/>
            <person name="Wu L."/>
            <person name="Ma J."/>
        </authorList>
    </citation>
    <scope>NUCLEOTIDE SEQUENCE [LARGE SCALE GENOMIC DNA]</scope>
    <source>
        <strain evidence="6">CGMCC 1.15399</strain>
    </source>
</reference>
<dbReference type="PANTHER" id="PTHR15497:SF1">
    <property type="entry name" value="3-HYDROXYANTHRANILATE 3,4-DIOXYGENASE"/>
    <property type="match status" value="1"/>
</dbReference>
<proteinExistence type="predicted"/>
<sequence length="184" mass="20382">MNKRLIQDPIHLVELMGADGGAFAGALAARSLYPDSDFEAITVRGPNRRNDFHTEPYDEFFLQLRGAIQVDTREQGIGLRRHIVREGEAFLVPGGVPHSPHRPAGTLGLVVEIRRRPGDVETAEWWCDSCDSLVERVEMESTEMISSLGPLLEAFNASEQRRTCRNCAAVVPVPEEFVLDVDAG</sequence>
<organism evidence="5 6">
    <name type="scientific">Nonomuraea guangzhouensis</name>
    <dbReference type="NCBI Taxonomy" id="1291555"/>
    <lineage>
        <taxon>Bacteria</taxon>
        <taxon>Bacillati</taxon>
        <taxon>Actinomycetota</taxon>
        <taxon>Actinomycetes</taxon>
        <taxon>Streptosporangiales</taxon>
        <taxon>Streptosporangiaceae</taxon>
        <taxon>Nonomuraea</taxon>
    </lineage>
</organism>